<dbReference type="Gene3D" id="3.30.1520.10">
    <property type="entry name" value="Phox-like domain"/>
    <property type="match status" value="1"/>
</dbReference>
<feature type="region of interest" description="Disordered" evidence="1">
    <location>
        <begin position="588"/>
        <end position="612"/>
    </location>
</feature>
<feature type="region of interest" description="Disordered" evidence="1">
    <location>
        <begin position="309"/>
        <end position="343"/>
    </location>
</feature>
<dbReference type="EMBL" id="JAACNO010000759">
    <property type="protein sequence ID" value="KAF4145182.1"/>
    <property type="molecule type" value="Genomic_DNA"/>
</dbReference>
<keyword evidence="2" id="KW-0732">Signal</keyword>
<dbReference type="SUPFAM" id="SSF64268">
    <property type="entry name" value="PX domain"/>
    <property type="match status" value="1"/>
</dbReference>
<feature type="compositionally biased region" description="Basic and acidic residues" evidence="1">
    <location>
        <begin position="602"/>
        <end position="612"/>
    </location>
</feature>
<dbReference type="AlphaFoldDB" id="A0A8S9V1A1"/>
<evidence type="ECO:0000256" key="2">
    <source>
        <dbReference type="SAM" id="SignalP"/>
    </source>
</evidence>
<dbReference type="InterPro" id="IPR036871">
    <property type="entry name" value="PX_dom_sf"/>
</dbReference>
<name>A0A8S9V1A1_PHYIN</name>
<proteinExistence type="predicted"/>
<organism evidence="3 4">
    <name type="scientific">Phytophthora infestans</name>
    <name type="common">Potato late blight agent</name>
    <name type="synonym">Botrytis infestans</name>
    <dbReference type="NCBI Taxonomy" id="4787"/>
    <lineage>
        <taxon>Eukaryota</taxon>
        <taxon>Sar</taxon>
        <taxon>Stramenopiles</taxon>
        <taxon>Oomycota</taxon>
        <taxon>Peronosporomycetes</taxon>
        <taxon>Peronosporales</taxon>
        <taxon>Peronosporaceae</taxon>
        <taxon>Phytophthora</taxon>
    </lineage>
</organism>
<evidence type="ECO:0000313" key="3">
    <source>
        <dbReference type="EMBL" id="KAF4145182.1"/>
    </source>
</evidence>
<feature type="signal peptide" evidence="2">
    <location>
        <begin position="1"/>
        <end position="22"/>
    </location>
</feature>
<feature type="compositionally biased region" description="Low complexity" evidence="1">
    <location>
        <begin position="309"/>
        <end position="318"/>
    </location>
</feature>
<protein>
    <recommendedName>
        <fullName evidence="5">PX domain-containing protein</fullName>
    </recommendedName>
</protein>
<dbReference type="CDD" id="cd06093">
    <property type="entry name" value="PX_domain"/>
    <property type="match status" value="1"/>
</dbReference>
<evidence type="ECO:0000256" key="1">
    <source>
        <dbReference type="SAM" id="MobiDB-lite"/>
    </source>
</evidence>
<gene>
    <name evidence="3" type="ORF">GN958_ATG05654</name>
</gene>
<evidence type="ECO:0008006" key="5">
    <source>
        <dbReference type="Google" id="ProtNLM"/>
    </source>
</evidence>
<feature type="chain" id="PRO_5035803555" description="PX domain-containing protein" evidence="2">
    <location>
        <begin position="23"/>
        <end position="642"/>
    </location>
</feature>
<dbReference type="Proteomes" id="UP000704712">
    <property type="component" value="Unassembled WGS sequence"/>
</dbReference>
<evidence type="ECO:0000313" key="4">
    <source>
        <dbReference type="Proteomes" id="UP000704712"/>
    </source>
</evidence>
<feature type="compositionally biased region" description="Polar residues" evidence="1">
    <location>
        <begin position="326"/>
        <end position="343"/>
    </location>
</feature>
<dbReference type="GO" id="GO:0035091">
    <property type="term" value="F:phosphatidylinositol binding"/>
    <property type="evidence" value="ECO:0007669"/>
    <property type="project" value="InterPro"/>
</dbReference>
<comment type="caution">
    <text evidence="3">The sequence shown here is derived from an EMBL/GenBank/DDBJ whole genome shotgun (WGS) entry which is preliminary data.</text>
</comment>
<reference evidence="3" key="1">
    <citation type="submission" date="2020-03" db="EMBL/GenBank/DDBJ databases">
        <title>Hybrid Assembly of Korean Phytophthora infestans isolates.</title>
        <authorList>
            <person name="Prokchorchik M."/>
            <person name="Lee Y."/>
            <person name="Seo J."/>
            <person name="Cho J.-H."/>
            <person name="Park Y.-E."/>
            <person name="Jang D.-C."/>
            <person name="Im J.-S."/>
            <person name="Choi J.-G."/>
            <person name="Park H.-J."/>
            <person name="Lee G.-B."/>
            <person name="Lee Y.-G."/>
            <person name="Hong S.-Y."/>
            <person name="Cho K."/>
            <person name="Sohn K.H."/>
        </authorList>
    </citation>
    <scope>NUCLEOTIDE SEQUENCE</scope>
    <source>
        <strain evidence="3">KR_2_A2</strain>
    </source>
</reference>
<accession>A0A8S9V1A1</accession>
<sequence>MTSSPFWLACSFVELLTGGVTACVCDRGRMDVKLLCGALREAASRLSESGDAASPAPPSVLPGPAGCPLARSARISWRRWNRLGHIFEVWKRELRASSCVESTMLYSPGSKRYDGAEVLEDTSSPIPGLRSLARALPPERASFTISVADRSSLFASSLRIRWIFSPWLRQLSFAAKKSERLSRIIGQAFFCLQTRPQPVAPYVNGGVVLSYHAPGAPEDVRERLTRLLRLSSDMMTDPNLIETAKEYLHQGDDSASDGDAAEVADAFHADEDKLQRLTVQSLPYVKCRESVSAVFSFDSAARRRVSLASDATSDTADSSPEHSDKLPTSLSYSVPSTTMVTNTPRGRPAVDVIATYMNTCDQRTVKSELMRAHAHFASPREGGPPSRIRSSSMMSKEGSAEWGWFADIDSSSESWGGDGSVHSLRRRLSADLGLIDVGNVHVLGDEQTNTRNTAAHKTFTIVTEGNSKVVSATVSIPKFRIVQSRAGADRHAQYLITLMLGKELYADWRRYSEFGELVKTLDQTRYTRTQDAWAGIETRWFNRLEPSYLHQKCITLENFMRELMYESNEPTVLINFLGGYMGKVNARPTDPVGHRPAAQLPKELRPPQPQHERELFEKMWAENFKRSHVDYSHSLPSGQTAS</sequence>